<accession>A0A8S5MDS6</accession>
<protein>
    <submittedName>
        <fullName evidence="1">Uncharacterized protein</fullName>
    </submittedName>
</protein>
<dbReference type="EMBL" id="BK014882">
    <property type="protein sequence ID" value="DAD80231.1"/>
    <property type="molecule type" value="Genomic_DNA"/>
</dbReference>
<organism evidence="1">
    <name type="scientific">Caudovirales sp. ctTqA28</name>
    <dbReference type="NCBI Taxonomy" id="2826775"/>
    <lineage>
        <taxon>Viruses</taxon>
        <taxon>Duplodnaviria</taxon>
        <taxon>Heunggongvirae</taxon>
        <taxon>Uroviricota</taxon>
        <taxon>Caudoviricetes</taxon>
    </lineage>
</organism>
<evidence type="ECO:0000313" key="1">
    <source>
        <dbReference type="EMBL" id="DAD80231.1"/>
    </source>
</evidence>
<dbReference type="Pfam" id="PF13876">
    <property type="entry name" value="Phage_gp49_66"/>
    <property type="match status" value="1"/>
</dbReference>
<reference evidence="1" key="1">
    <citation type="journal article" date="2021" name="Proc. Natl. Acad. Sci. U.S.A.">
        <title>A Catalog of Tens of Thousands of Viruses from Human Metagenomes Reveals Hidden Associations with Chronic Diseases.</title>
        <authorList>
            <person name="Tisza M.J."/>
            <person name="Buck C.B."/>
        </authorList>
    </citation>
    <scope>NUCLEOTIDE SEQUENCE</scope>
    <source>
        <strain evidence="1">CtTqA28</strain>
    </source>
</reference>
<dbReference type="InterPro" id="IPR025915">
    <property type="entry name" value="Phage_gp49_66"/>
</dbReference>
<sequence length="94" mass="10649">MSNRITKDHIDSLLATSTAHYNKLHGTTTVCQIVLQNGFNIANGFSSCVDPANFDAKLGRQYAYEDAIKKAEERLWEFEGYRLAMKLKPINILK</sequence>
<proteinExistence type="predicted"/>
<name>A0A8S5MDS6_9CAUD</name>